<dbReference type="Proteomes" id="UP000199645">
    <property type="component" value="Unassembled WGS sequence"/>
</dbReference>
<keyword evidence="2" id="KW-1185">Reference proteome</keyword>
<accession>A0A1I2L8S6</accession>
<dbReference type="STRING" id="35752.SAMN05421541_12083"/>
<dbReference type="RefSeq" id="WP_093621224.1">
    <property type="nucleotide sequence ID" value="NZ_BOMT01000094.1"/>
</dbReference>
<name>A0A1I2L8S6_9ACTN</name>
<reference evidence="1 2" key="1">
    <citation type="submission" date="2016-10" db="EMBL/GenBank/DDBJ databases">
        <authorList>
            <person name="de Groot N.N."/>
        </authorList>
    </citation>
    <scope>NUCLEOTIDE SEQUENCE [LARGE SCALE GENOMIC DNA]</scope>
    <source>
        <strain evidence="1 2">DSM 43019</strain>
    </source>
</reference>
<proteinExistence type="predicted"/>
<organism evidence="1 2">
    <name type="scientific">Actinoplanes philippinensis</name>
    <dbReference type="NCBI Taxonomy" id="35752"/>
    <lineage>
        <taxon>Bacteria</taxon>
        <taxon>Bacillati</taxon>
        <taxon>Actinomycetota</taxon>
        <taxon>Actinomycetes</taxon>
        <taxon>Micromonosporales</taxon>
        <taxon>Micromonosporaceae</taxon>
        <taxon>Actinoplanes</taxon>
    </lineage>
</organism>
<dbReference type="OrthoDB" id="3699606at2"/>
<gene>
    <name evidence="1" type="ORF">SAMN05421541_12083</name>
</gene>
<protein>
    <submittedName>
        <fullName evidence="1">Uncharacterized protein</fullName>
    </submittedName>
</protein>
<dbReference type="EMBL" id="FONV01000020">
    <property type="protein sequence ID" value="SFF74890.1"/>
    <property type="molecule type" value="Genomic_DNA"/>
</dbReference>
<evidence type="ECO:0000313" key="2">
    <source>
        <dbReference type="Proteomes" id="UP000199645"/>
    </source>
</evidence>
<sequence>MTSLGHPRLSGLGRNPQAPEDVLVRLAAHEAGRHGLAQRQGRMADAVVEALLTHGDSGTAVGLHGDRVSPAMRRRIARHPDPAIRDAHADFVRWTVEHEAMIGIEALPTRPPGRTWPVTTR</sequence>
<dbReference type="AlphaFoldDB" id="A0A1I2L8S6"/>
<evidence type="ECO:0000313" key="1">
    <source>
        <dbReference type="EMBL" id="SFF74890.1"/>
    </source>
</evidence>